<name>A0ABP9G976_9ACTN</name>
<dbReference type="EMBL" id="BAABIK010000002">
    <property type="protein sequence ID" value="GAA4929264.1"/>
    <property type="molecule type" value="Genomic_DNA"/>
</dbReference>
<proteinExistence type="inferred from homology"/>
<evidence type="ECO:0000256" key="2">
    <source>
        <dbReference type="SAM" id="MobiDB-lite"/>
    </source>
</evidence>
<feature type="region of interest" description="Disordered" evidence="2">
    <location>
        <begin position="1"/>
        <end position="36"/>
    </location>
</feature>
<evidence type="ECO:0000313" key="4">
    <source>
        <dbReference type="EMBL" id="GAA4929264.1"/>
    </source>
</evidence>
<sequence>MHAGDDPRDPRTAGATGATGGTERGPGADPRPEAEEAYGRLAQAGERWTVRLVRRLPHPPEKVWRAITEPEHLAAWFPSRVEGPREAGAELLFHFEGVDEPMPGRMIVYDPPRLLEFDWAGDLLRFELRPDGAGTELVFSDTFDELGKAARDTTGWHVCLDALASHLEGEPPQVAGRFRELMDAYTERFGPEAGTIGPPEGMQPE</sequence>
<feature type="domain" description="Activator of Hsp90 ATPase homologue 1/2-like C-terminal" evidence="3">
    <location>
        <begin position="58"/>
        <end position="168"/>
    </location>
</feature>
<comment type="caution">
    <text evidence="4">The sequence shown here is derived from an EMBL/GenBank/DDBJ whole genome shotgun (WGS) entry which is preliminary data.</text>
</comment>
<reference evidence="5" key="1">
    <citation type="journal article" date="2019" name="Int. J. Syst. Evol. Microbiol.">
        <title>The Global Catalogue of Microorganisms (GCM) 10K type strain sequencing project: providing services to taxonomists for standard genome sequencing and annotation.</title>
        <authorList>
            <consortium name="The Broad Institute Genomics Platform"/>
            <consortium name="The Broad Institute Genome Sequencing Center for Infectious Disease"/>
            <person name="Wu L."/>
            <person name="Ma J."/>
        </authorList>
    </citation>
    <scope>NUCLEOTIDE SEQUENCE [LARGE SCALE GENOMIC DNA]</scope>
    <source>
        <strain evidence="5">JCM 18123</strain>
    </source>
</reference>
<dbReference type="Pfam" id="PF08327">
    <property type="entry name" value="AHSA1"/>
    <property type="match status" value="1"/>
</dbReference>
<evidence type="ECO:0000256" key="1">
    <source>
        <dbReference type="ARBA" id="ARBA00006817"/>
    </source>
</evidence>
<organism evidence="4 5">
    <name type="scientific">Streptomonospora halophila</name>
    <dbReference type="NCBI Taxonomy" id="427369"/>
    <lineage>
        <taxon>Bacteria</taxon>
        <taxon>Bacillati</taxon>
        <taxon>Actinomycetota</taxon>
        <taxon>Actinomycetes</taxon>
        <taxon>Streptosporangiales</taxon>
        <taxon>Nocardiopsidaceae</taxon>
        <taxon>Streptomonospora</taxon>
    </lineage>
</organism>
<evidence type="ECO:0000259" key="3">
    <source>
        <dbReference type="Pfam" id="PF08327"/>
    </source>
</evidence>
<evidence type="ECO:0000313" key="5">
    <source>
        <dbReference type="Proteomes" id="UP001499993"/>
    </source>
</evidence>
<feature type="compositionally biased region" description="Basic and acidic residues" evidence="2">
    <location>
        <begin position="1"/>
        <end position="11"/>
    </location>
</feature>
<dbReference type="Gene3D" id="3.30.530.20">
    <property type="match status" value="1"/>
</dbReference>
<dbReference type="InterPro" id="IPR023393">
    <property type="entry name" value="START-like_dom_sf"/>
</dbReference>
<dbReference type="Proteomes" id="UP001499993">
    <property type="component" value="Unassembled WGS sequence"/>
</dbReference>
<accession>A0ABP9G976</accession>
<protein>
    <recommendedName>
        <fullName evidence="3">Activator of Hsp90 ATPase homologue 1/2-like C-terminal domain-containing protein</fullName>
    </recommendedName>
</protein>
<gene>
    <name evidence="4" type="ORF">GCM10023224_05940</name>
</gene>
<dbReference type="InterPro" id="IPR013538">
    <property type="entry name" value="ASHA1/2-like_C"/>
</dbReference>
<keyword evidence="5" id="KW-1185">Reference proteome</keyword>
<comment type="similarity">
    <text evidence="1">Belongs to the AHA1 family.</text>
</comment>
<dbReference type="SUPFAM" id="SSF55961">
    <property type="entry name" value="Bet v1-like"/>
    <property type="match status" value="1"/>
</dbReference>
<dbReference type="CDD" id="cd08899">
    <property type="entry name" value="SRPBCC_CalC_Aha1-like_6"/>
    <property type="match status" value="1"/>
</dbReference>